<reference evidence="5" key="1">
    <citation type="journal article" date="2019" name="Int. J. Syst. Evol. Microbiol.">
        <title>The Global Catalogue of Microorganisms (GCM) 10K type strain sequencing project: providing services to taxonomists for standard genome sequencing and annotation.</title>
        <authorList>
            <consortium name="The Broad Institute Genomics Platform"/>
            <consortium name="The Broad Institute Genome Sequencing Center for Infectious Disease"/>
            <person name="Wu L."/>
            <person name="Ma J."/>
        </authorList>
    </citation>
    <scope>NUCLEOTIDE SEQUENCE [LARGE SCALE GENOMIC DNA]</scope>
    <source>
        <strain evidence="5">JCM 16902</strain>
    </source>
</reference>
<evidence type="ECO:0000313" key="4">
    <source>
        <dbReference type="EMBL" id="GAA3640963.1"/>
    </source>
</evidence>
<dbReference type="InterPro" id="IPR029066">
    <property type="entry name" value="PLP-binding_barrel"/>
</dbReference>
<protein>
    <submittedName>
        <fullName evidence="4">Amino acid deaminase</fullName>
    </submittedName>
</protein>
<dbReference type="Pfam" id="PF01168">
    <property type="entry name" value="Ala_racemase_N"/>
    <property type="match status" value="1"/>
</dbReference>
<evidence type="ECO:0000256" key="2">
    <source>
        <dbReference type="ARBA" id="ARBA00023239"/>
    </source>
</evidence>
<gene>
    <name evidence="4" type="ORF">GCM10022223_70260</name>
</gene>
<name>A0ABP7AUH7_9ACTN</name>
<dbReference type="InterPro" id="IPR051466">
    <property type="entry name" value="D-amino_acid_metab_enzyme"/>
</dbReference>
<evidence type="ECO:0000256" key="1">
    <source>
        <dbReference type="ARBA" id="ARBA00005323"/>
    </source>
</evidence>
<sequence length="415" mass="43404">MSTLEDLPVAPTEKGWGPLAARGEVSARSLRAAPIPLHGGDFSFPLAVLDRAALAGNIAAMATWCAAQGVELAPHGKTYMSPEIAHQQLEAGAWAITVASVAQLQAYHAHGVRRFIVANQLADRASIAWLAGVVDAQVWVNVDSVDGVTFLADELARSGGSVNVLVELGHPGGRTGARSIAVALEVARVAHQRPQLRVAGVSGYEGTLGHHGLPEENARVAQWAHELASLGATLYGKGLLPDGYVVTAGGSAFPDVVAATLKGSVGAGDPVVVLRSGAYAVHDDGYYASVTPHDRGADGPALRPALSLWVPVLSRPEPELALLLLGRRDAGFDEGLPIPREVLHRDGRRVAAGGLTVTALNDQHAFLSLPAGSDLGPGDLVHVGISHPCTTLDKWRVIPVIDEDERVVDLVHTLF</sequence>
<dbReference type="SUPFAM" id="SSF51419">
    <property type="entry name" value="PLP-binding barrel"/>
    <property type="match status" value="1"/>
</dbReference>
<dbReference type="Proteomes" id="UP001501074">
    <property type="component" value="Unassembled WGS sequence"/>
</dbReference>
<keyword evidence="2" id="KW-0456">Lyase</keyword>
<comment type="caution">
    <text evidence="4">The sequence shown here is derived from an EMBL/GenBank/DDBJ whole genome shotgun (WGS) entry which is preliminary data.</text>
</comment>
<feature type="domain" description="D-serine dehydratase-like" evidence="3">
    <location>
        <begin position="305"/>
        <end position="402"/>
    </location>
</feature>
<dbReference type="SMART" id="SM01119">
    <property type="entry name" value="D-ser_dehydrat"/>
    <property type="match status" value="1"/>
</dbReference>
<dbReference type="RefSeq" id="WP_231488202.1">
    <property type="nucleotide sequence ID" value="NZ_BAAAZO010000014.1"/>
</dbReference>
<dbReference type="InterPro" id="IPR042208">
    <property type="entry name" value="D-ser_dehydrat-like_sf"/>
</dbReference>
<comment type="similarity">
    <text evidence="1">Belongs to the DSD1 family.</text>
</comment>
<proteinExistence type="inferred from homology"/>
<keyword evidence="5" id="KW-1185">Reference proteome</keyword>
<evidence type="ECO:0000313" key="5">
    <source>
        <dbReference type="Proteomes" id="UP001501074"/>
    </source>
</evidence>
<dbReference type="PANTHER" id="PTHR28004">
    <property type="entry name" value="ZGC:162816-RELATED"/>
    <property type="match status" value="1"/>
</dbReference>
<dbReference type="Pfam" id="PF14031">
    <property type="entry name" value="D-ser_dehydrat"/>
    <property type="match status" value="1"/>
</dbReference>
<dbReference type="EMBL" id="BAAAZO010000014">
    <property type="protein sequence ID" value="GAA3640963.1"/>
    <property type="molecule type" value="Genomic_DNA"/>
</dbReference>
<organism evidence="4 5">
    <name type="scientific">Kineosporia mesophila</name>
    <dbReference type="NCBI Taxonomy" id="566012"/>
    <lineage>
        <taxon>Bacteria</taxon>
        <taxon>Bacillati</taxon>
        <taxon>Actinomycetota</taxon>
        <taxon>Actinomycetes</taxon>
        <taxon>Kineosporiales</taxon>
        <taxon>Kineosporiaceae</taxon>
        <taxon>Kineosporia</taxon>
    </lineage>
</organism>
<dbReference type="InterPro" id="IPR026956">
    <property type="entry name" value="D-ser_dehydrat-like_dom"/>
</dbReference>
<evidence type="ECO:0000259" key="3">
    <source>
        <dbReference type="SMART" id="SM01119"/>
    </source>
</evidence>
<dbReference type="InterPro" id="IPR001608">
    <property type="entry name" value="Ala_racemase_N"/>
</dbReference>
<accession>A0ABP7AUH7</accession>
<dbReference type="PANTHER" id="PTHR28004:SF8">
    <property type="entry name" value="D-SERINE DEAMINASE"/>
    <property type="match status" value="1"/>
</dbReference>
<dbReference type="Gene3D" id="2.40.37.20">
    <property type="entry name" value="D-serine dehydratase-like domain"/>
    <property type="match status" value="1"/>
</dbReference>
<dbReference type="Gene3D" id="3.20.20.10">
    <property type="entry name" value="Alanine racemase"/>
    <property type="match status" value="1"/>
</dbReference>